<dbReference type="GO" id="GO:0005576">
    <property type="term" value="C:extracellular region"/>
    <property type="evidence" value="ECO:0007669"/>
    <property type="project" value="UniProtKB-SubCell"/>
</dbReference>
<feature type="disulfide bond" evidence="9">
    <location>
        <begin position="79"/>
        <end position="103"/>
    </location>
</feature>
<name>A0AA88XT84_PINIB</name>
<feature type="domain" description="Peptidase S1" evidence="13">
    <location>
        <begin position="244"/>
        <end position="504"/>
    </location>
</feature>
<dbReference type="PRINTS" id="PR00722">
    <property type="entry name" value="CHYMOTRYPSIN"/>
</dbReference>
<dbReference type="InterPro" id="IPR001190">
    <property type="entry name" value="SRCR"/>
</dbReference>
<evidence type="ECO:0000256" key="9">
    <source>
        <dbReference type="PROSITE-ProRule" id="PRU00090"/>
    </source>
</evidence>
<dbReference type="InterPro" id="IPR043504">
    <property type="entry name" value="Peptidase_S1_PA_chymotrypsin"/>
</dbReference>
<comment type="caution">
    <text evidence="10">Lacks conserved residue(s) required for the propagation of feature annotation.</text>
</comment>
<dbReference type="PROSITE" id="PS00134">
    <property type="entry name" value="TRYPSIN_HIS"/>
    <property type="match status" value="2"/>
</dbReference>
<keyword evidence="5 11" id="KW-0378">Hydrolase</keyword>
<dbReference type="Pfam" id="PF00089">
    <property type="entry name" value="Trypsin"/>
    <property type="match status" value="2"/>
</dbReference>
<dbReference type="InterPro" id="IPR020067">
    <property type="entry name" value="Frizzled_dom"/>
</dbReference>
<keyword evidence="6 11" id="KW-0720">Serine protease</keyword>
<dbReference type="FunFam" id="2.40.10.10:FF:000054">
    <property type="entry name" value="Complement C1r subcomponent"/>
    <property type="match status" value="1"/>
</dbReference>
<feature type="domain" description="SRCR" evidence="14">
    <location>
        <begin position="127"/>
        <end position="227"/>
    </location>
</feature>
<evidence type="ECO:0000256" key="6">
    <source>
        <dbReference type="ARBA" id="ARBA00022825"/>
    </source>
</evidence>
<dbReference type="Proteomes" id="UP001186944">
    <property type="component" value="Unassembled WGS sequence"/>
</dbReference>
<dbReference type="GO" id="GO:0004252">
    <property type="term" value="F:serine-type endopeptidase activity"/>
    <property type="evidence" value="ECO:0007669"/>
    <property type="project" value="InterPro"/>
</dbReference>
<feature type="domain" description="FZ" evidence="12">
    <location>
        <begin position="1"/>
        <end position="118"/>
    </location>
</feature>
<dbReference type="InterPro" id="IPR001314">
    <property type="entry name" value="Peptidase_S1A"/>
</dbReference>
<evidence type="ECO:0000313" key="15">
    <source>
        <dbReference type="EMBL" id="KAK3091922.1"/>
    </source>
</evidence>
<dbReference type="FunFam" id="2.40.10.10:FF:000120">
    <property type="entry name" value="Putative serine protease"/>
    <property type="match status" value="1"/>
</dbReference>
<dbReference type="CDD" id="cd07066">
    <property type="entry name" value="CRD_FZ"/>
    <property type="match status" value="2"/>
</dbReference>
<dbReference type="PANTHER" id="PTHR24252">
    <property type="entry name" value="ACROSIN-RELATED"/>
    <property type="match status" value="1"/>
</dbReference>
<evidence type="ECO:0000313" key="16">
    <source>
        <dbReference type="Proteomes" id="UP001186944"/>
    </source>
</evidence>
<evidence type="ECO:0000259" key="12">
    <source>
        <dbReference type="PROSITE" id="PS50038"/>
    </source>
</evidence>
<comment type="caution">
    <text evidence="15">The sequence shown here is derived from an EMBL/GenBank/DDBJ whole genome shotgun (WGS) entry which is preliminary data.</text>
</comment>
<evidence type="ECO:0000256" key="8">
    <source>
        <dbReference type="ARBA" id="ARBA00023180"/>
    </source>
</evidence>
<evidence type="ECO:0000256" key="1">
    <source>
        <dbReference type="ARBA" id="ARBA00004613"/>
    </source>
</evidence>
<evidence type="ECO:0000256" key="4">
    <source>
        <dbReference type="ARBA" id="ARBA00022729"/>
    </source>
</evidence>
<keyword evidence="2" id="KW-0964">Secreted</keyword>
<evidence type="ECO:0000256" key="11">
    <source>
        <dbReference type="RuleBase" id="RU363034"/>
    </source>
</evidence>
<accession>A0AA88XT84</accession>
<dbReference type="GO" id="GO:0006508">
    <property type="term" value="P:proteolysis"/>
    <property type="evidence" value="ECO:0007669"/>
    <property type="project" value="UniProtKB-KW"/>
</dbReference>
<keyword evidence="8" id="KW-0325">Glycoprotein</keyword>
<keyword evidence="3 11" id="KW-0645">Protease</keyword>
<dbReference type="SUPFAM" id="SSF56487">
    <property type="entry name" value="SRCR-like"/>
    <property type="match status" value="2"/>
</dbReference>
<dbReference type="EMBL" id="VSWD01000010">
    <property type="protein sequence ID" value="KAK3091922.1"/>
    <property type="molecule type" value="Genomic_DNA"/>
</dbReference>
<dbReference type="PROSITE" id="PS50038">
    <property type="entry name" value="FZ"/>
    <property type="match status" value="2"/>
</dbReference>
<dbReference type="AlphaFoldDB" id="A0AA88XT84"/>
<dbReference type="PANTHER" id="PTHR24252:SF7">
    <property type="entry name" value="HYALIN"/>
    <property type="match status" value="1"/>
</dbReference>
<dbReference type="PROSITE" id="PS00135">
    <property type="entry name" value="TRYPSIN_SER"/>
    <property type="match status" value="2"/>
</dbReference>
<dbReference type="SUPFAM" id="SSF50494">
    <property type="entry name" value="Trypsin-like serine proteases"/>
    <property type="match status" value="2"/>
</dbReference>
<comment type="subcellular location">
    <subcellularLocation>
        <location evidence="1">Secreted</location>
    </subcellularLocation>
</comment>
<evidence type="ECO:0000256" key="3">
    <source>
        <dbReference type="ARBA" id="ARBA00022670"/>
    </source>
</evidence>
<dbReference type="GO" id="GO:0016020">
    <property type="term" value="C:membrane"/>
    <property type="evidence" value="ECO:0007669"/>
    <property type="project" value="InterPro"/>
</dbReference>
<organism evidence="15 16">
    <name type="scientific">Pinctada imbricata</name>
    <name type="common">Atlantic pearl-oyster</name>
    <name type="synonym">Pinctada martensii</name>
    <dbReference type="NCBI Taxonomy" id="66713"/>
    <lineage>
        <taxon>Eukaryota</taxon>
        <taxon>Metazoa</taxon>
        <taxon>Spiralia</taxon>
        <taxon>Lophotrochozoa</taxon>
        <taxon>Mollusca</taxon>
        <taxon>Bivalvia</taxon>
        <taxon>Autobranchia</taxon>
        <taxon>Pteriomorphia</taxon>
        <taxon>Pterioida</taxon>
        <taxon>Pterioidea</taxon>
        <taxon>Pteriidae</taxon>
        <taxon>Pinctada</taxon>
    </lineage>
</organism>
<dbReference type="SMART" id="SM00202">
    <property type="entry name" value="SR"/>
    <property type="match status" value="2"/>
</dbReference>
<dbReference type="InterPro" id="IPR018114">
    <property type="entry name" value="TRYPSIN_HIS"/>
</dbReference>
<feature type="domain" description="Peptidase S1" evidence="13">
    <location>
        <begin position="707"/>
        <end position="950"/>
    </location>
</feature>
<keyword evidence="16" id="KW-1185">Reference proteome</keyword>
<reference evidence="15" key="1">
    <citation type="submission" date="2019-08" db="EMBL/GenBank/DDBJ databases">
        <title>The improved chromosome-level genome for the pearl oyster Pinctada fucata martensii using PacBio sequencing and Hi-C.</title>
        <authorList>
            <person name="Zheng Z."/>
        </authorList>
    </citation>
    <scope>NUCLEOTIDE SEQUENCE</scope>
    <source>
        <strain evidence="15">ZZ-2019</strain>
        <tissue evidence="15">Adductor muscle</tissue>
    </source>
</reference>
<keyword evidence="7 9" id="KW-1015">Disulfide bond</keyword>
<dbReference type="Gene3D" id="1.10.2000.10">
    <property type="entry name" value="Frizzled cysteine-rich domain"/>
    <property type="match status" value="2"/>
</dbReference>
<gene>
    <name evidence="15" type="ORF">FSP39_023749</name>
</gene>
<dbReference type="CDD" id="cd00190">
    <property type="entry name" value="Tryp_SPc"/>
    <property type="match status" value="2"/>
</dbReference>
<dbReference type="Pfam" id="PF01392">
    <property type="entry name" value="Fz"/>
    <property type="match status" value="2"/>
</dbReference>
<dbReference type="Pfam" id="PF15494">
    <property type="entry name" value="SRCR_2"/>
    <property type="match status" value="2"/>
</dbReference>
<proteinExistence type="predicted"/>
<evidence type="ECO:0000256" key="2">
    <source>
        <dbReference type="ARBA" id="ARBA00022525"/>
    </source>
</evidence>
<dbReference type="Gene3D" id="2.40.10.10">
    <property type="entry name" value="Trypsin-like serine proteases"/>
    <property type="match status" value="3"/>
</dbReference>
<dbReference type="InterPro" id="IPR036790">
    <property type="entry name" value="Frizzled_dom_sf"/>
</dbReference>
<evidence type="ECO:0000256" key="5">
    <source>
        <dbReference type="ARBA" id="ARBA00022801"/>
    </source>
</evidence>
<evidence type="ECO:0000256" key="10">
    <source>
        <dbReference type="PROSITE-ProRule" id="PRU00196"/>
    </source>
</evidence>
<dbReference type="PROSITE" id="PS50240">
    <property type="entry name" value="TRYPSIN_DOM"/>
    <property type="match status" value="2"/>
</dbReference>
<dbReference type="SMART" id="SM00020">
    <property type="entry name" value="Tryp_SPc"/>
    <property type="match status" value="2"/>
</dbReference>
<dbReference type="InterPro" id="IPR001254">
    <property type="entry name" value="Trypsin_dom"/>
</dbReference>
<dbReference type="SMART" id="SM00063">
    <property type="entry name" value="FRI"/>
    <property type="match status" value="2"/>
</dbReference>
<dbReference type="PROSITE" id="PS50287">
    <property type="entry name" value="SRCR_2"/>
    <property type="match status" value="2"/>
</dbReference>
<sequence length="956" mass="104416">MFMMCQSIGFNRTAFPNVVGNINLNNMQMLSFLDMILNINAATKCYEYTALFVCSVYIPKCSGTPVIPNHIIPPCRSLCQAFKANCFVFWEIFAMPWPNDLDCSSLPDSNDSSVCIGYKEANESPPVRVKLGNGTDSGRLLVYNAAGLNEWEEACTTNWNSSLSEIVCSQLGYKEVLAYEEVAASSGPKSTVTMPSAESLTHLIQSYLVKSTGSSCPNGKVVKLTCGNPECGTRPAYYPSPLRVVNGDEVKPGTWPFVVEMLGGPRKLHFCGAAVIAQNWVITAAHCIGAKRNTDGIYLNIGDTRRFTYSQYRQIRQGKTFYVHPDYSSVTVEHDIALIELDEPIHFNDYVRPVCLPGSSDVTPVGTRCYVAGWGKAGDKAPDYEPALMEVNLDVVNWQKCKEDIKDAPITSPFTLTSDMMCAGGGRDHDACSGDSGGALLCPTSPLADTWRATGIVSWGLGYMFMMCQSIGFNRTAFPNVVGNINLNNMQMLSFLDMILNINAATKCYEYTALFVCSVYIPKCSGTPVIPNHIIPPCRSLCQAFKANCFVFWEIFAMPWPNDLDCSSLPDSNDSSVCIGYKEANESPPVRVKLGNGTDSGRLLVYNAAGFNEWEEACTTNWNSSLSEIVCSQLGYKEVLAYEEVAASSGPKSTVTMPSVESLTHLIQSYLVKSTGSSCPNGKVVKLTCGNPECGTRPAYYPSPLRVVNGDEVKPGTWPFVVEMLGGPRKLHFCGAAVIAQNWVITAAHCIGAKRNTDGIYLNIGDTRRFAYSQYRQIRQGKTFYVHPDYSSVTVEHDIALIELDEPIHFNDYVRPVCLPGSSDVTPVGTRCYVAGWGKAGDKAPDYEPALMEVNLDVVNWKKCKEDIKDAPITSPFTLTSDMMCAGGGLDHDACSGDSGGALLCPTSPLVDTWRATGIVSWGLGCAVPNVPGVYTQVSKYATWIRNVTRNEVHIL</sequence>
<evidence type="ECO:0000259" key="14">
    <source>
        <dbReference type="PROSITE" id="PS50287"/>
    </source>
</evidence>
<evidence type="ECO:0000259" key="13">
    <source>
        <dbReference type="PROSITE" id="PS50240"/>
    </source>
</evidence>
<keyword evidence="4" id="KW-0732">Signal</keyword>
<feature type="domain" description="SRCR" evidence="14">
    <location>
        <begin position="590"/>
        <end position="690"/>
    </location>
</feature>
<dbReference type="InterPro" id="IPR009003">
    <property type="entry name" value="Peptidase_S1_PA"/>
</dbReference>
<protein>
    <submittedName>
        <fullName evidence="15">Uncharacterized protein</fullName>
    </submittedName>
</protein>
<evidence type="ECO:0000256" key="7">
    <source>
        <dbReference type="ARBA" id="ARBA00023157"/>
    </source>
</evidence>
<dbReference type="InterPro" id="IPR036772">
    <property type="entry name" value="SRCR-like_dom_sf"/>
</dbReference>
<dbReference type="SUPFAM" id="SSF63501">
    <property type="entry name" value="Frizzled cysteine-rich domain"/>
    <property type="match status" value="2"/>
</dbReference>
<dbReference type="FunFam" id="2.40.10.10:FF:000068">
    <property type="entry name" value="transmembrane protease serine 2"/>
    <property type="match status" value="1"/>
</dbReference>
<dbReference type="Gene3D" id="3.10.250.10">
    <property type="entry name" value="SRCR-like domain"/>
    <property type="match status" value="2"/>
</dbReference>
<feature type="disulfide bond" evidence="9">
    <location>
        <begin position="542"/>
        <end position="566"/>
    </location>
</feature>
<feature type="domain" description="FZ" evidence="12">
    <location>
        <begin position="467"/>
        <end position="581"/>
    </location>
</feature>
<dbReference type="InterPro" id="IPR033116">
    <property type="entry name" value="TRYPSIN_SER"/>
</dbReference>